<dbReference type="PROSITE" id="PS00108">
    <property type="entry name" value="PROTEIN_KINASE_ST"/>
    <property type="match status" value="1"/>
</dbReference>
<evidence type="ECO:0000256" key="2">
    <source>
        <dbReference type="ARBA" id="ARBA00022527"/>
    </source>
</evidence>
<gene>
    <name evidence="13" type="ORF">DM01DRAFT_1338010</name>
</gene>
<keyword evidence="2 10" id="KW-0723">Serine/threonine-protein kinase</keyword>
<keyword evidence="14" id="KW-1185">Reference proteome</keyword>
<evidence type="ECO:0000256" key="4">
    <source>
        <dbReference type="ARBA" id="ARBA00022741"/>
    </source>
</evidence>
<dbReference type="Pfam" id="PF00069">
    <property type="entry name" value="Pkinase"/>
    <property type="match status" value="1"/>
</dbReference>
<dbReference type="PANTHER" id="PTHR43895">
    <property type="entry name" value="CALCIUM/CALMODULIN-DEPENDENT PROTEIN KINASE KINASE-RELATED"/>
    <property type="match status" value="1"/>
</dbReference>
<dbReference type="Proteomes" id="UP000242146">
    <property type="component" value="Unassembled WGS sequence"/>
</dbReference>
<dbReference type="PANTHER" id="PTHR43895:SF32">
    <property type="entry name" value="SERINE_THREONINE-PROTEIN KINASE CHK1"/>
    <property type="match status" value="1"/>
</dbReference>
<organism evidence="13 14">
    <name type="scientific">Hesseltinella vesiculosa</name>
    <dbReference type="NCBI Taxonomy" id="101127"/>
    <lineage>
        <taxon>Eukaryota</taxon>
        <taxon>Fungi</taxon>
        <taxon>Fungi incertae sedis</taxon>
        <taxon>Mucoromycota</taxon>
        <taxon>Mucoromycotina</taxon>
        <taxon>Mucoromycetes</taxon>
        <taxon>Mucorales</taxon>
        <taxon>Cunninghamellaceae</taxon>
        <taxon>Hesseltinella</taxon>
    </lineage>
</organism>
<feature type="region of interest" description="Disordered" evidence="11">
    <location>
        <begin position="1"/>
        <end position="74"/>
    </location>
</feature>
<dbReference type="SMART" id="SM00220">
    <property type="entry name" value="S_TKc"/>
    <property type="match status" value="1"/>
</dbReference>
<evidence type="ECO:0000313" key="13">
    <source>
        <dbReference type="EMBL" id="ORX49880.1"/>
    </source>
</evidence>
<evidence type="ECO:0000313" key="14">
    <source>
        <dbReference type="Proteomes" id="UP000242146"/>
    </source>
</evidence>
<dbReference type="EMBL" id="MCGT01000025">
    <property type="protein sequence ID" value="ORX49880.1"/>
    <property type="molecule type" value="Genomic_DNA"/>
</dbReference>
<dbReference type="Gene3D" id="1.10.510.10">
    <property type="entry name" value="Transferase(Phosphotransferase) domain 1"/>
    <property type="match status" value="1"/>
</dbReference>
<evidence type="ECO:0000256" key="1">
    <source>
        <dbReference type="ARBA" id="ARBA00012513"/>
    </source>
</evidence>
<dbReference type="PROSITE" id="PS50011">
    <property type="entry name" value="PROTEIN_KINASE_DOM"/>
    <property type="match status" value="1"/>
</dbReference>
<evidence type="ECO:0000256" key="5">
    <source>
        <dbReference type="ARBA" id="ARBA00022777"/>
    </source>
</evidence>
<feature type="binding site" evidence="9">
    <location>
        <position position="222"/>
    </location>
    <ligand>
        <name>ATP</name>
        <dbReference type="ChEBI" id="CHEBI:30616"/>
    </ligand>
</feature>
<evidence type="ECO:0000256" key="7">
    <source>
        <dbReference type="ARBA" id="ARBA00047899"/>
    </source>
</evidence>
<accession>A0A1X2GBI3</accession>
<comment type="similarity">
    <text evidence="10">Belongs to the protein kinase superfamily.</text>
</comment>
<keyword evidence="5 13" id="KW-0418">Kinase</keyword>
<feature type="compositionally biased region" description="Pro residues" evidence="11">
    <location>
        <begin position="54"/>
        <end position="74"/>
    </location>
</feature>
<dbReference type="GO" id="GO:0004674">
    <property type="term" value="F:protein serine/threonine kinase activity"/>
    <property type="evidence" value="ECO:0007669"/>
    <property type="project" value="UniProtKB-KW"/>
</dbReference>
<keyword evidence="6 9" id="KW-0067">ATP-binding</keyword>
<proteinExistence type="inferred from homology"/>
<dbReference type="GO" id="GO:0007165">
    <property type="term" value="P:signal transduction"/>
    <property type="evidence" value="ECO:0007669"/>
    <property type="project" value="TreeGrafter"/>
</dbReference>
<sequence length="465" mass="52613">MAALHRARSYRTPPSASSSDDDDQIMALPSPLPTHDSYHPHHHHHQPPHQKLPSPIPSIQPEPTSPVTPPLPPALLPGSASIPIIAISPSIPHHHDDIIPQLADHPMLGDMDDVQLLHQHSSHDDPVDQPSPASSSSTSSLVFHHLHSPPNQTPTRPAAAMVREASRPLHLPPSITDDDEDLVNKQLGDFYIRRLLGMGAFSKVYLAERPTPQGDIENFAIKTINKFGMYKDPRILASIEREVGVLKFIDHPNIVHIEATMETEHSLCIVLEYAQGVELFDFVQKLHTSGTPLDEVLIRKIFLQLIHVVQWMHRHNIVHRDLKPENILIHMDDHHQPHLKITDFGLARVIDPHSPILHTRCGSEEYAAPEIVQSKGYDGRQTDTWALGVILYALLTGHLPFSYDATRGERVTQLFYRIVRSQVKWPKDWDLAYLSDARQLVEKILVRQPELRISLDEMEQLDWFS</sequence>
<evidence type="ECO:0000256" key="3">
    <source>
        <dbReference type="ARBA" id="ARBA00022679"/>
    </source>
</evidence>
<evidence type="ECO:0000256" key="6">
    <source>
        <dbReference type="ARBA" id="ARBA00022840"/>
    </source>
</evidence>
<dbReference type="InterPro" id="IPR000719">
    <property type="entry name" value="Prot_kinase_dom"/>
</dbReference>
<keyword evidence="3" id="KW-0808">Transferase</keyword>
<feature type="region of interest" description="Disordered" evidence="11">
    <location>
        <begin position="120"/>
        <end position="161"/>
    </location>
</feature>
<dbReference type="SUPFAM" id="SSF56112">
    <property type="entry name" value="Protein kinase-like (PK-like)"/>
    <property type="match status" value="1"/>
</dbReference>
<dbReference type="GO" id="GO:0005524">
    <property type="term" value="F:ATP binding"/>
    <property type="evidence" value="ECO:0007669"/>
    <property type="project" value="UniProtKB-UniRule"/>
</dbReference>
<dbReference type="PROSITE" id="PS00107">
    <property type="entry name" value="PROTEIN_KINASE_ATP"/>
    <property type="match status" value="1"/>
</dbReference>
<comment type="caution">
    <text evidence="13">The sequence shown here is derived from an EMBL/GenBank/DDBJ whole genome shotgun (WGS) entry which is preliminary data.</text>
</comment>
<keyword evidence="4 9" id="KW-0547">Nucleotide-binding</keyword>
<reference evidence="13 14" key="1">
    <citation type="submission" date="2016-07" db="EMBL/GenBank/DDBJ databases">
        <title>Pervasive Adenine N6-methylation of Active Genes in Fungi.</title>
        <authorList>
            <consortium name="DOE Joint Genome Institute"/>
            <person name="Mondo S.J."/>
            <person name="Dannebaum R.O."/>
            <person name="Kuo R.C."/>
            <person name="Labutti K."/>
            <person name="Haridas S."/>
            <person name="Kuo A."/>
            <person name="Salamov A."/>
            <person name="Ahrendt S.R."/>
            <person name="Lipzen A."/>
            <person name="Sullivan W."/>
            <person name="Andreopoulos W.B."/>
            <person name="Clum A."/>
            <person name="Lindquist E."/>
            <person name="Daum C."/>
            <person name="Ramamoorthy G.K."/>
            <person name="Gryganskyi A."/>
            <person name="Culley D."/>
            <person name="Magnuson J.K."/>
            <person name="James T.Y."/>
            <person name="O'Malley M.A."/>
            <person name="Stajich J.E."/>
            <person name="Spatafora J.W."/>
            <person name="Visel A."/>
            <person name="Grigoriev I.V."/>
        </authorList>
    </citation>
    <scope>NUCLEOTIDE SEQUENCE [LARGE SCALE GENOMIC DNA]</scope>
    <source>
        <strain evidence="13 14">NRRL 3301</strain>
    </source>
</reference>
<dbReference type="InterPro" id="IPR017441">
    <property type="entry name" value="Protein_kinase_ATP_BS"/>
</dbReference>
<dbReference type="STRING" id="101127.A0A1X2GBI3"/>
<comment type="catalytic activity">
    <reaction evidence="8">
        <text>L-seryl-[protein] + ATP = O-phospho-L-seryl-[protein] + ADP + H(+)</text>
        <dbReference type="Rhea" id="RHEA:17989"/>
        <dbReference type="Rhea" id="RHEA-COMP:9863"/>
        <dbReference type="Rhea" id="RHEA-COMP:11604"/>
        <dbReference type="ChEBI" id="CHEBI:15378"/>
        <dbReference type="ChEBI" id="CHEBI:29999"/>
        <dbReference type="ChEBI" id="CHEBI:30616"/>
        <dbReference type="ChEBI" id="CHEBI:83421"/>
        <dbReference type="ChEBI" id="CHEBI:456216"/>
        <dbReference type="EC" id="2.7.11.1"/>
    </reaction>
</comment>
<dbReference type="FunFam" id="1.10.510.10:FF:000571">
    <property type="entry name" value="Maternal embryonic leucine zipper kinase"/>
    <property type="match status" value="1"/>
</dbReference>
<evidence type="ECO:0000256" key="11">
    <source>
        <dbReference type="SAM" id="MobiDB-lite"/>
    </source>
</evidence>
<dbReference type="AlphaFoldDB" id="A0A1X2GBI3"/>
<evidence type="ECO:0000259" key="12">
    <source>
        <dbReference type="PROSITE" id="PS50011"/>
    </source>
</evidence>
<dbReference type="EC" id="2.7.11.1" evidence="1"/>
<dbReference type="InterPro" id="IPR011009">
    <property type="entry name" value="Kinase-like_dom_sf"/>
</dbReference>
<dbReference type="InterPro" id="IPR008271">
    <property type="entry name" value="Ser/Thr_kinase_AS"/>
</dbReference>
<comment type="catalytic activity">
    <reaction evidence="7">
        <text>L-threonyl-[protein] + ATP = O-phospho-L-threonyl-[protein] + ADP + H(+)</text>
        <dbReference type="Rhea" id="RHEA:46608"/>
        <dbReference type="Rhea" id="RHEA-COMP:11060"/>
        <dbReference type="Rhea" id="RHEA-COMP:11605"/>
        <dbReference type="ChEBI" id="CHEBI:15378"/>
        <dbReference type="ChEBI" id="CHEBI:30013"/>
        <dbReference type="ChEBI" id="CHEBI:30616"/>
        <dbReference type="ChEBI" id="CHEBI:61977"/>
        <dbReference type="ChEBI" id="CHEBI:456216"/>
        <dbReference type="EC" id="2.7.11.1"/>
    </reaction>
</comment>
<protein>
    <recommendedName>
        <fullName evidence="1">non-specific serine/threonine protein kinase</fullName>
        <ecNumber evidence="1">2.7.11.1</ecNumber>
    </recommendedName>
</protein>
<evidence type="ECO:0000256" key="9">
    <source>
        <dbReference type="PROSITE-ProRule" id="PRU10141"/>
    </source>
</evidence>
<evidence type="ECO:0000256" key="10">
    <source>
        <dbReference type="RuleBase" id="RU000304"/>
    </source>
</evidence>
<feature type="domain" description="Protein kinase" evidence="12">
    <location>
        <begin position="190"/>
        <end position="464"/>
    </location>
</feature>
<dbReference type="OrthoDB" id="289250at2759"/>
<evidence type="ECO:0000256" key="8">
    <source>
        <dbReference type="ARBA" id="ARBA00048679"/>
    </source>
</evidence>
<name>A0A1X2GBI3_9FUNG</name>
<feature type="compositionally biased region" description="Low complexity" evidence="11">
    <location>
        <begin position="130"/>
        <end position="140"/>
    </location>
</feature>